<sequence length="180" mass="20045" precursor="true">MTLKLIFYTGVLLLAFFGYRSYAIAGRSLQIGDDAPSFTLNDAQGQTHYLSDYAGKYLVLYFYPKDDTPGCTKEACHFRDDMAQLEKLGANVVGVSVDNSASHADFAKKYHLPFPLLIDANGTVAESYQSLTNLYIIKIAKRHTFLISPTGKIAKVYTSVNTSNHSQQIIEDLKLLQHKP</sequence>
<evidence type="ECO:0000256" key="7">
    <source>
        <dbReference type="ARBA" id="ARBA00023157"/>
    </source>
</evidence>
<dbReference type="Pfam" id="PF00578">
    <property type="entry name" value="AhpC-TSA"/>
    <property type="match status" value="1"/>
</dbReference>
<dbReference type="Proteomes" id="UP000000383">
    <property type="component" value="Chromosome"/>
</dbReference>
<keyword evidence="7" id="KW-1015">Disulfide bond</keyword>
<dbReference type="FunFam" id="3.40.30.10:FF:000007">
    <property type="entry name" value="Thioredoxin-dependent thiol peroxidase"/>
    <property type="match status" value="1"/>
</dbReference>
<evidence type="ECO:0000256" key="1">
    <source>
        <dbReference type="ARBA" id="ARBA00003330"/>
    </source>
</evidence>
<evidence type="ECO:0000259" key="13">
    <source>
        <dbReference type="PROSITE" id="PS51352"/>
    </source>
</evidence>
<dbReference type="HOGENOM" id="CLU_042529_14_1_4"/>
<dbReference type="InterPro" id="IPR050924">
    <property type="entry name" value="Peroxiredoxin_BCP/PrxQ"/>
</dbReference>
<comment type="catalytic activity">
    <reaction evidence="12">
        <text>a hydroperoxide + [thioredoxin]-dithiol = an alcohol + [thioredoxin]-disulfide + H2O</text>
        <dbReference type="Rhea" id="RHEA:62620"/>
        <dbReference type="Rhea" id="RHEA-COMP:10698"/>
        <dbReference type="Rhea" id="RHEA-COMP:10700"/>
        <dbReference type="ChEBI" id="CHEBI:15377"/>
        <dbReference type="ChEBI" id="CHEBI:29950"/>
        <dbReference type="ChEBI" id="CHEBI:30879"/>
        <dbReference type="ChEBI" id="CHEBI:35924"/>
        <dbReference type="ChEBI" id="CHEBI:50058"/>
        <dbReference type="EC" id="1.11.1.24"/>
    </reaction>
</comment>
<evidence type="ECO:0000256" key="11">
    <source>
        <dbReference type="ARBA" id="ARBA00042639"/>
    </source>
</evidence>
<dbReference type="GO" id="GO:0008379">
    <property type="term" value="F:thioredoxin peroxidase activity"/>
    <property type="evidence" value="ECO:0007669"/>
    <property type="project" value="TreeGrafter"/>
</dbReference>
<dbReference type="EMBL" id="CP002056">
    <property type="protein sequence ID" value="ADI29247.1"/>
    <property type="molecule type" value="Genomic_DNA"/>
</dbReference>
<reference evidence="15" key="1">
    <citation type="submission" date="2010-05" db="EMBL/GenBank/DDBJ databases">
        <title>Complete sequence of Methylotenera sp. 301.</title>
        <authorList>
            <person name="Lucas S."/>
            <person name="Copeland A."/>
            <person name="Lapidus A."/>
            <person name="Cheng J.-F."/>
            <person name="Bruce D."/>
            <person name="Goodwin L."/>
            <person name="Pitluck S."/>
            <person name="Clum A."/>
            <person name="Land M."/>
            <person name="Hauser L."/>
            <person name="Kyrpides N."/>
            <person name="Ivanova N."/>
            <person name="Chistoservova L."/>
            <person name="Kalyuzhnaya M."/>
            <person name="Woyke T."/>
        </authorList>
    </citation>
    <scope>NUCLEOTIDE SEQUENCE [LARGE SCALE GENOMIC DNA]</scope>
    <source>
        <strain evidence="15">301</strain>
    </source>
</reference>
<keyword evidence="5" id="KW-0049">Antioxidant</keyword>
<evidence type="ECO:0000313" key="15">
    <source>
        <dbReference type="Proteomes" id="UP000000383"/>
    </source>
</evidence>
<keyword evidence="15" id="KW-1185">Reference proteome</keyword>
<dbReference type="PROSITE" id="PS51352">
    <property type="entry name" value="THIOREDOXIN_2"/>
    <property type="match status" value="1"/>
</dbReference>
<dbReference type="EC" id="1.11.1.24" evidence="3"/>
<evidence type="ECO:0000256" key="3">
    <source>
        <dbReference type="ARBA" id="ARBA00013017"/>
    </source>
</evidence>
<dbReference type="KEGG" id="meh:M301_0863"/>
<dbReference type="PANTHER" id="PTHR42801">
    <property type="entry name" value="THIOREDOXIN-DEPENDENT PEROXIDE REDUCTASE"/>
    <property type="match status" value="1"/>
</dbReference>
<evidence type="ECO:0000256" key="5">
    <source>
        <dbReference type="ARBA" id="ARBA00022862"/>
    </source>
</evidence>
<evidence type="ECO:0000256" key="10">
    <source>
        <dbReference type="ARBA" id="ARBA00038489"/>
    </source>
</evidence>
<name>D7DPK3_METV0</name>
<dbReference type="GO" id="GO:0045454">
    <property type="term" value="P:cell redox homeostasis"/>
    <property type="evidence" value="ECO:0007669"/>
    <property type="project" value="TreeGrafter"/>
</dbReference>
<reference evidence="14 15" key="2">
    <citation type="journal article" date="2011" name="J. Bacteriol.">
        <title>Genomes of three methylotrophs from a single niche uncover genetic and metabolic divergence of Methylophilaceae.</title>
        <authorList>
            <person name="Lapidus A."/>
            <person name="Clum A."/>
            <person name="Labutti K."/>
            <person name="Kaluzhnaya M.G."/>
            <person name="Lim S."/>
            <person name="Beck D.A."/>
            <person name="Glavina Del Rio T."/>
            <person name="Nolan M."/>
            <person name="Mavromatis K."/>
            <person name="Huntemann M."/>
            <person name="Lucas S."/>
            <person name="Lidstrom M.E."/>
            <person name="Ivanova N."/>
            <person name="Chistoserdova L."/>
        </authorList>
    </citation>
    <scope>NUCLEOTIDE SEQUENCE [LARGE SCALE GENOMIC DNA]</scope>
    <source>
        <strain evidence="14 15">301</strain>
    </source>
</reference>
<organism evidence="14 15">
    <name type="scientific">Methylotenera versatilis (strain 301)</name>
    <dbReference type="NCBI Taxonomy" id="666681"/>
    <lineage>
        <taxon>Bacteria</taxon>
        <taxon>Pseudomonadati</taxon>
        <taxon>Pseudomonadota</taxon>
        <taxon>Betaproteobacteria</taxon>
        <taxon>Nitrosomonadales</taxon>
        <taxon>Methylophilaceae</taxon>
        <taxon>Methylotenera</taxon>
    </lineage>
</organism>
<evidence type="ECO:0000256" key="2">
    <source>
        <dbReference type="ARBA" id="ARBA00011245"/>
    </source>
</evidence>
<dbReference type="InterPro" id="IPR000866">
    <property type="entry name" value="AhpC/TSA"/>
</dbReference>
<dbReference type="RefSeq" id="WP_013147563.1">
    <property type="nucleotide sequence ID" value="NC_014207.1"/>
</dbReference>
<dbReference type="AlphaFoldDB" id="D7DPK3"/>
<dbReference type="eggNOG" id="COG1225">
    <property type="taxonomic scope" value="Bacteria"/>
</dbReference>
<gene>
    <name evidence="14" type="ordered locus">M301_0863</name>
</gene>
<comment type="function">
    <text evidence="1">Thiol-specific peroxidase that catalyzes the reduction of hydrogen peroxide and organic hydroperoxides to water and alcohols, respectively. Plays a role in cell protection against oxidative stress by detoxifying peroxides and as sensor of hydrogen peroxide-mediated signaling events.</text>
</comment>
<evidence type="ECO:0000256" key="12">
    <source>
        <dbReference type="ARBA" id="ARBA00049091"/>
    </source>
</evidence>
<dbReference type="InterPro" id="IPR013766">
    <property type="entry name" value="Thioredoxin_domain"/>
</dbReference>
<evidence type="ECO:0000256" key="8">
    <source>
        <dbReference type="ARBA" id="ARBA00023284"/>
    </source>
</evidence>
<feature type="domain" description="Thioredoxin" evidence="13">
    <location>
        <begin position="29"/>
        <end position="178"/>
    </location>
</feature>
<proteinExistence type="inferred from homology"/>
<dbReference type="GO" id="GO:0034599">
    <property type="term" value="P:cellular response to oxidative stress"/>
    <property type="evidence" value="ECO:0007669"/>
    <property type="project" value="TreeGrafter"/>
</dbReference>
<dbReference type="Gene3D" id="3.40.30.10">
    <property type="entry name" value="Glutaredoxin"/>
    <property type="match status" value="1"/>
</dbReference>
<dbReference type="PANTHER" id="PTHR42801:SF4">
    <property type="entry name" value="AHPC_TSA FAMILY PROTEIN"/>
    <property type="match status" value="1"/>
</dbReference>
<protein>
    <recommendedName>
        <fullName evidence="3">thioredoxin-dependent peroxiredoxin</fullName>
        <ecNumber evidence="3">1.11.1.24</ecNumber>
    </recommendedName>
    <alternativeName>
        <fullName evidence="9">Thioredoxin peroxidase</fullName>
    </alternativeName>
    <alternativeName>
        <fullName evidence="11">Thioredoxin-dependent peroxiredoxin Bcp</fullName>
    </alternativeName>
</protein>
<evidence type="ECO:0000256" key="4">
    <source>
        <dbReference type="ARBA" id="ARBA00022559"/>
    </source>
</evidence>
<keyword evidence="4" id="KW-0575">Peroxidase</keyword>
<keyword evidence="6" id="KW-0560">Oxidoreductase</keyword>
<comment type="similarity">
    <text evidence="10">Belongs to the peroxiredoxin family. BCP/PrxQ subfamily.</text>
</comment>
<dbReference type="InterPro" id="IPR036249">
    <property type="entry name" value="Thioredoxin-like_sf"/>
</dbReference>
<keyword evidence="8" id="KW-0676">Redox-active center</keyword>
<comment type="subunit">
    <text evidence="2">Monomer.</text>
</comment>
<evidence type="ECO:0000256" key="9">
    <source>
        <dbReference type="ARBA" id="ARBA00032824"/>
    </source>
</evidence>
<evidence type="ECO:0000313" key="14">
    <source>
        <dbReference type="EMBL" id="ADI29247.1"/>
    </source>
</evidence>
<accession>D7DPK3</accession>
<dbReference type="CDD" id="cd03017">
    <property type="entry name" value="PRX_BCP"/>
    <property type="match status" value="1"/>
</dbReference>
<dbReference type="SUPFAM" id="SSF52833">
    <property type="entry name" value="Thioredoxin-like"/>
    <property type="match status" value="1"/>
</dbReference>
<evidence type="ECO:0000256" key="6">
    <source>
        <dbReference type="ARBA" id="ARBA00023002"/>
    </source>
</evidence>
<dbReference type="STRING" id="666681.M301_0863"/>
<dbReference type="GO" id="GO:0005737">
    <property type="term" value="C:cytoplasm"/>
    <property type="evidence" value="ECO:0007669"/>
    <property type="project" value="TreeGrafter"/>
</dbReference>
<dbReference type="OrthoDB" id="9812811at2"/>